<dbReference type="AlphaFoldDB" id="A0A8D8LWD9"/>
<protein>
    <submittedName>
        <fullName evidence="1">Uncharacterized protein</fullName>
    </submittedName>
</protein>
<evidence type="ECO:0000313" key="1">
    <source>
        <dbReference type="EMBL" id="CAG6617870.1"/>
    </source>
</evidence>
<sequence length="209" mass="24412">MEFRRHTIQKIKQAEGQDLWTSCKDAILGVGETVLGKTSGRGRPKDKETWWWNEEVGKKIKEKKNAKKKWDQTNNPEDKTEYKRLNKEAKRAVAQAKAKELSEIYKEMETPEGEKNLYRLAKERDKASKDFTHIKQIKNKDGVVLKGEEEIKLRWEEYYNTLLNEENPRLPTEESLPNQGITRNIDRNEIIEALKATKNGKAGAGWYTY</sequence>
<dbReference type="EMBL" id="HBUF01040137">
    <property type="protein sequence ID" value="CAG6617870.1"/>
    <property type="molecule type" value="Transcribed_RNA"/>
</dbReference>
<proteinExistence type="predicted"/>
<reference evidence="1" key="1">
    <citation type="submission" date="2021-05" db="EMBL/GenBank/DDBJ databases">
        <authorList>
            <person name="Alioto T."/>
            <person name="Alioto T."/>
            <person name="Gomez Garrido J."/>
        </authorList>
    </citation>
    <scope>NUCLEOTIDE SEQUENCE</scope>
</reference>
<name>A0A8D8LWD9_9HEMI</name>
<accession>A0A8D8LWD9</accession>
<organism evidence="1">
    <name type="scientific">Cacopsylla melanoneura</name>
    <dbReference type="NCBI Taxonomy" id="428564"/>
    <lineage>
        <taxon>Eukaryota</taxon>
        <taxon>Metazoa</taxon>
        <taxon>Ecdysozoa</taxon>
        <taxon>Arthropoda</taxon>
        <taxon>Hexapoda</taxon>
        <taxon>Insecta</taxon>
        <taxon>Pterygota</taxon>
        <taxon>Neoptera</taxon>
        <taxon>Paraneoptera</taxon>
        <taxon>Hemiptera</taxon>
        <taxon>Sternorrhyncha</taxon>
        <taxon>Psylloidea</taxon>
        <taxon>Psyllidae</taxon>
        <taxon>Psyllinae</taxon>
        <taxon>Cacopsylla</taxon>
    </lineage>
</organism>